<dbReference type="Pfam" id="PF14257">
    <property type="entry name" value="DUF4349"/>
    <property type="match status" value="1"/>
</dbReference>
<keyword evidence="2" id="KW-0812">Transmembrane</keyword>
<evidence type="ECO:0000259" key="3">
    <source>
        <dbReference type="Pfam" id="PF14257"/>
    </source>
</evidence>
<keyword evidence="2" id="KW-1133">Transmembrane helix</keyword>
<accession>A0A091BBY2</accession>
<organism evidence="4 5">
    <name type="scientific">Arenimonas composti TR7-09 = DSM 18010</name>
    <dbReference type="NCBI Taxonomy" id="1121013"/>
    <lineage>
        <taxon>Bacteria</taxon>
        <taxon>Pseudomonadati</taxon>
        <taxon>Pseudomonadota</taxon>
        <taxon>Gammaproteobacteria</taxon>
        <taxon>Lysobacterales</taxon>
        <taxon>Lysobacteraceae</taxon>
        <taxon>Arenimonas</taxon>
    </lineage>
</organism>
<evidence type="ECO:0000313" key="5">
    <source>
        <dbReference type="Proteomes" id="UP000029391"/>
    </source>
</evidence>
<dbReference type="STRING" id="1121013.GCA_000426365_02016"/>
<gene>
    <name evidence="4" type="ORF">P873_14310</name>
</gene>
<sequence>MVWTLALVLAVGGCHKVDQAGAPASAPVAEGGRERGADGFVGQTNAEGSFLAYSHDATIRVDAAQIGARVDAVREACMQRRFGDCTVLGESQQAGDHPSGNLRVRAVPEAIQPLVALAAEGGELAARSTSAEDLADAVRDNGLRRSRLEKQHARLLEYLDRDDLAADALVSLSGQLAQIEAELQYAEQEAAMQQRRIRTNLLTLNFRTDGVTLETSEIGDALHEAVDILDASTAVLITIAVALLPFAVAGWILFLVVRGLWRRRKARSERRVTSNE</sequence>
<reference evidence="4 5" key="1">
    <citation type="submission" date="2013-09" db="EMBL/GenBank/DDBJ databases">
        <title>Genome sequencing of Arenimonas composti.</title>
        <authorList>
            <person name="Chen F."/>
            <person name="Wang G."/>
        </authorList>
    </citation>
    <scope>NUCLEOTIDE SEQUENCE [LARGE SCALE GENOMIC DNA]</scope>
    <source>
        <strain evidence="4 5">TR7-09</strain>
    </source>
</reference>
<dbReference type="InterPro" id="IPR025645">
    <property type="entry name" value="DUF4349"/>
</dbReference>
<feature type="domain" description="DUF4349" evidence="3">
    <location>
        <begin position="51"/>
        <end position="258"/>
    </location>
</feature>
<dbReference type="eggNOG" id="ENOG5030M97">
    <property type="taxonomic scope" value="Bacteria"/>
</dbReference>
<protein>
    <recommendedName>
        <fullName evidence="3">DUF4349 domain-containing protein</fullName>
    </recommendedName>
</protein>
<keyword evidence="5" id="KW-1185">Reference proteome</keyword>
<dbReference type="AlphaFoldDB" id="A0A091BBY2"/>
<feature type="transmembrane region" description="Helical" evidence="2">
    <location>
        <begin position="234"/>
        <end position="261"/>
    </location>
</feature>
<proteinExistence type="predicted"/>
<dbReference type="Proteomes" id="UP000029391">
    <property type="component" value="Unassembled WGS sequence"/>
</dbReference>
<evidence type="ECO:0000256" key="2">
    <source>
        <dbReference type="SAM" id="Phobius"/>
    </source>
</evidence>
<name>A0A091BBY2_9GAMM</name>
<evidence type="ECO:0000256" key="1">
    <source>
        <dbReference type="SAM" id="Coils"/>
    </source>
</evidence>
<keyword evidence="1" id="KW-0175">Coiled coil</keyword>
<evidence type="ECO:0000313" key="4">
    <source>
        <dbReference type="EMBL" id="KFN48339.1"/>
    </source>
</evidence>
<comment type="caution">
    <text evidence="4">The sequence shown here is derived from an EMBL/GenBank/DDBJ whole genome shotgun (WGS) entry which is preliminary data.</text>
</comment>
<feature type="coiled-coil region" evidence="1">
    <location>
        <begin position="169"/>
        <end position="196"/>
    </location>
</feature>
<keyword evidence="2" id="KW-0472">Membrane</keyword>
<dbReference type="EMBL" id="AWXU01000055">
    <property type="protein sequence ID" value="KFN48339.1"/>
    <property type="molecule type" value="Genomic_DNA"/>
</dbReference>